<sequence>MNKLIKNESHYTLSKKCITAHQYEYGFQKQIHQRLMRNKLLLRSPCKIHLDLCVFECWLWSMFVCVRYLLNDLSTESNPSAMLEKCSTDVSNDPTLNDFSPLKYEL</sequence>
<evidence type="ECO:0000313" key="2">
    <source>
        <dbReference type="EMBL" id="JAH89789.1"/>
    </source>
</evidence>
<dbReference type="AlphaFoldDB" id="A0A0E9WHD5"/>
<dbReference type="EMBL" id="GBXM01018788">
    <property type="protein sequence ID" value="JAH89789.1"/>
    <property type="molecule type" value="Transcribed_RNA"/>
</dbReference>
<feature type="compositionally biased region" description="Polar residues" evidence="1">
    <location>
        <begin position="88"/>
        <end position="98"/>
    </location>
</feature>
<name>A0A0E9WHD5_ANGAN</name>
<reference evidence="2" key="2">
    <citation type="journal article" date="2015" name="Fish Shellfish Immunol.">
        <title>Early steps in the European eel (Anguilla anguilla)-Vibrio vulnificus interaction in the gills: Role of the RtxA13 toxin.</title>
        <authorList>
            <person name="Callol A."/>
            <person name="Pajuelo D."/>
            <person name="Ebbesson L."/>
            <person name="Teles M."/>
            <person name="MacKenzie S."/>
            <person name="Amaro C."/>
        </authorList>
    </citation>
    <scope>NUCLEOTIDE SEQUENCE</scope>
</reference>
<organism evidence="2">
    <name type="scientific">Anguilla anguilla</name>
    <name type="common">European freshwater eel</name>
    <name type="synonym">Muraena anguilla</name>
    <dbReference type="NCBI Taxonomy" id="7936"/>
    <lineage>
        <taxon>Eukaryota</taxon>
        <taxon>Metazoa</taxon>
        <taxon>Chordata</taxon>
        <taxon>Craniata</taxon>
        <taxon>Vertebrata</taxon>
        <taxon>Euteleostomi</taxon>
        <taxon>Actinopterygii</taxon>
        <taxon>Neopterygii</taxon>
        <taxon>Teleostei</taxon>
        <taxon>Anguilliformes</taxon>
        <taxon>Anguillidae</taxon>
        <taxon>Anguilla</taxon>
    </lineage>
</organism>
<reference evidence="2" key="1">
    <citation type="submission" date="2014-11" db="EMBL/GenBank/DDBJ databases">
        <authorList>
            <person name="Amaro Gonzalez C."/>
        </authorList>
    </citation>
    <scope>NUCLEOTIDE SEQUENCE</scope>
</reference>
<evidence type="ECO:0000256" key="1">
    <source>
        <dbReference type="SAM" id="MobiDB-lite"/>
    </source>
</evidence>
<protein>
    <submittedName>
        <fullName evidence="2">Uncharacterized protein</fullName>
    </submittedName>
</protein>
<proteinExistence type="predicted"/>
<feature type="region of interest" description="Disordered" evidence="1">
    <location>
        <begin position="85"/>
        <end position="106"/>
    </location>
</feature>
<accession>A0A0E9WHD5</accession>